<name>A0ACB9Q9F2_BAUVA</name>
<reference evidence="1 2" key="1">
    <citation type="journal article" date="2022" name="DNA Res.">
        <title>Chromosomal-level genome assembly of the orchid tree Bauhinia variegata (Leguminosae; Cercidoideae) supports the allotetraploid origin hypothesis of Bauhinia.</title>
        <authorList>
            <person name="Zhong Y."/>
            <person name="Chen Y."/>
            <person name="Zheng D."/>
            <person name="Pang J."/>
            <person name="Liu Y."/>
            <person name="Luo S."/>
            <person name="Meng S."/>
            <person name="Qian L."/>
            <person name="Wei D."/>
            <person name="Dai S."/>
            <person name="Zhou R."/>
        </authorList>
    </citation>
    <scope>NUCLEOTIDE SEQUENCE [LARGE SCALE GENOMIC DNA]</scope>
    <source>
        <strain evidence="1">BV-YZ2020</strain>
    </source>
</reference>
<protein>
    <submittedName>
        <fullName evidence="1">Uncharacterized protein</fullName>
    </submittedName>
</protein>
<sequence>MENQKQADESSNGAPDENAARVGESRTTVKRSVPVGSLSKPSKQDSLKDDGRSGNAVTRTSGSSSSDKDLQTYASEARISSDIPGSVAKADIGITKFSDVRGSTGNDDGFDVSDLVRAPSSRLVHSPRHDNAVASSKSSDKVPKRASSAEEPDRLGKCWKGDVKARDLEGEIRFSYRERLVDPRYADEKTGSDEESLYQAGDKLVDRTKDKGNERYDREHRERLDRLDKSHGDDFVAEKPRDRSIERHGRELSIERMQERGNVRNLDRLPEKAKDERSKDDRSKLRYSDTSAEESHGDDRFHGQSLPPPPPIPPNVVPQSVGGGRHDDDADRRKEDDFRDRKREEREGLLMKVEERELPSKRPKLKKEHLPTAETGEYSSVAPPPPPSIGVSQSYDGRDRGDRKGPIIQCAGYIDESGIKIHGKEAAASKMNCRDSNPMYDREWEDEKRQS</sequence>
<organism evidence="1 2">
    <name type="scientific">Bauhinia variegata</name>
    <name type="common">Purple orchid tree</name>
    <name type="synonym">Phanera variegata</name>
    <dbReference type="NCBI Taxonomy" id="167791"/>
    <lineage>
        <taxon>Eukaryota</taxon>
        <taxon>Viridiplantae</taxon>
        <taxon>Streptophyta</taxon>
        <taxon>Embryophyta</taxon>
        <taxon>Tracheophyta</taxon>
        <taxon>Spermatophyta</taxon>
        <taxon>Magnoliopsida</taxon>
        <taxon>eudicotyledons</taxon>
        <taxon>Gunneridae</taxon>
        <taxon>Pentapetalae</taxon>
        <taxon>rosids</taxon>
        <taxon>fabids</taxon>
        <taxon>Fabales</taxon>
        <taxon>Fabaceae</taxon>
        <taxon>Cercidoideae</taxon>
        <taxon>Cercideae</taxon>
        <taxon>Bauhiniinae</taxon>
        <taxon>Bauhinia</taxon>
    </lineage>
</organism>
<accession>A0ACB9Q9F2</accession>
<proteinExistence type="predicted"/>
<dbReference type="Proteomes" id="UP000828941">
    <property type="component" value="Chromosome 1"/>
</dbReference>
<gene>
    <name evidence="1" type="ORF">L6164_001420</name>
</gene>
<comment type="caution">
    <text evidence="1">The sequence shown here is derived from an EMBL/GenBank/DDBJ whole genome shotgun (WGS) entry which is preliminary data.</text>
</comment>
<evidence type="ECO:0000313" key="1">
    <source>
        <dbReference type="EMBL" id="KAI4357472.1"/>
    </source>
</evidence>
<dbReference type="EMBL" id="CM039426">
    <property type="protein sequence ID" value="KAI4357472.1"/>
    <property type="molecule type" value="Genomic_DNA"/>
</dbReference>
<keyword evidence="2" id="KW-1185">Reference proteome</keyword>
<evidence type="ECO:0000313" key="2">
    <source>
        <dbReference type="Proteomes" id="UP000828941"/>
    </source>
</evidence>